<evidence type="ECO:0000256" key="2">
    <source>
        <dbReference type="SAM" id="Phobius"/>
    </source>
</evidence>
<dbReference type="AlphaFoldDB" id="A0A9P0ADD6"/>
<dbReference type="KEGG" id="btab:109042449"/>
<dbReference type="GO" id="GO:0005634">
    <property type="term" value="C:nucleus"/>
    <property type="evidence" value="ECO:0007669"/>
    <property type="project" value="TreeGrafter"/>
</dbReference>
<feature type="compositionally biased region" description="Basic and acidic residues" evidence="1">
    <location>
        <begin position="393"/>
        <end position="404"/>
    </location>
</feature>
<keyword evidence="2" id="KW-1133">Transmembrane helix</keyword>
<feature type="transmembrane region" description="Helical" evidence="2">
    <location>
        <begin position="59"/>
        <end position="81"/>
    </location>
</feature>
<feature type="region of interest" description="Disordered" evidence="1">
    <location>
        <begin position="389"/>
        <end position="429"/>
    </location>
</feature>
<feature type="compositionally biased region" description="Polar residues" evidence="1">
    <location>
        <begin position="408"/>
        <end position="427"/>
    </location>
</feature>
<organism evidence="3 4">
    <name type="scientific">Bemisia tabaci</name>
    <name type="common">Sweetpotato whitefly</name>
    <name type="synonym">Aleurodes tabaci</name>
    <dbReference type="NCBI Taxonomy" id="7038"/>
    <lineage>
        <taxon>Eukaryota</taxon>
        <taxon>Metazoa</taxon>
        <taxon>Ecdysozoa</taxon>
        <taxon>Arthropoda</taxon>
        <taxon>Hexapoda</taxon>
        <taxon>Insecta</taxon>
        <taxon>Pterygota</taxon>
        <taxon>Neoptera</taxon>
        <taxon>Paraneoptera</taxon>
        <taxon>Hemiptera</taxon>
        <taxon>Sternorrhyncha</taxon>
        <taxon>Aleyrodoidea</taxon>
        <taxon>Aleyrodidae</taxon>
        <taxon>Aleyrodinae</taxon>
        <taxon>Bemisia</taxon>
    </lineage>
</organism>
<dbReference type="GO" id="GO:0005657">
    <property type="term" value="C:replication fork"/>
    <property type="evidence" value="ECO:0007669"/>
    <property type="project" value="TreeGrafter"/>
</dbReference>
<dbReference type="GO" id="GO:0005789">
    <property type="term" value="C:endoplasmic reticulum membrane"/>
    <property type="evidence" value="ECO:0007669"/>
    <property type="project" value="TreeGrafter"/>
</dbReference>
<dbReference type="EMBL" id="OU963865">
    <property type="protein sequence ID" value="CAH0389326.1"/>
    <property type="molecule type" value="Genomic_DNA"/>
</dbReference>
<keyword evidence="2" id="KW-0472">Membrane</keyword>
<accession>A0A9P0ADD6</accession>
<keyword evidence="2" id="KW-0812">Transmembrane</keyword>
<dbReference type="Proteomes" id="UP001152759">
    <property type="component" value="Chromosome 4"/>
</dbReference>
<dbReference type="GO" id="GO:0106300">
    <property type="term" value="P:protein-DNA covalent cross-linking repair"/>
    <property type="evidence" value="ECO:0007669"/>
    <property type="project" value="TreeGrafter"/>
</dbReference>
<feature type="compositionally biased region" description="Basic and acidic residues" evidence="1">
    <location>
        <begin position="296"/>
        <end position="307"/>
    </location>
</feature>
<dbReference type="GO" id="GO:0000421">
    <property type="term" value="C:autophagosome membrane"/>
    <property type="evidence" value="ECO:0007669"/>
    <property type="project" value="TreeGrafter"/>
</dbReference>
<protein>
    <recommendedName>
        <fullName evidence="5">Transmembrane protein</fullName>
    </recommendedName>
</protein>
<reference evidence="3" key="1">
    <citation type="submission" date="2021-12" db="EMBL/GenBank/DDBJ databases">
        <authorList>
            <person name="King R."/>
        </authorList>
    </citation>
    <scope>NUCLEOTIDE SEQUENCE</scope>
</reference>
<gene>
    <name evidence="3" type="ORF">BEMITA_LOCUS8164</name>
</gene>
<dbReference type="PANTHER" id="PTHR15949">
    <property type="entry name" value="TESTIS-EXPRESSED PROTEIN 264"/>
    <property type="match status" value="1"/>
</dbReference>
<evidence type="ECO:0008006" key="5">
    <source>
        <dbReference type="Google" id="ProtNLM"/>
    </source>
</evidence>
<evidence type="ECO:0000256" key="1">
    <source>
        <dbReference type="SAM" id="MobiDB-lite"/>
    </source>
</evidence>
<dbReference type="GO" id="GO:0061709">
    <property type="term" value="P:reticulophagy"/>
    <property type="evidence" value="ECO:0007669"/>
    <property type="project" value="TreeGrafter"/>
</dbReference>
<feature type="region of interest" description="Disordered" evidence="1">
    <location>
        <begin position="261"/>
        <end position="307"/>
    </location>
</feature>
<keyword evidence="4" id="KW-1185">Reference proteome</keyword>
<sequence length="491" mass="54235">MDRLTTPSLEKVAPRYREWLLYSQIQAVSPIFSMFSKFAVLVYCLPVIVYILDCDLEPWMKIAAVSCYSMASLVVLIVYLLQQDISVKSGQAPVDRLNIAYKFSPPTESLDGLNKEVRKIARQFSELRRIFFFYTTTDVVDLGCAGGIILTEEMATDAAQKKNLVKAGFKLLSTPPVSHAVFSEYPIKWWLPLSQWLACYRTYPRVHRYCEKHNLSAYPMIEIYNRHSILFIAPLARQDAFVVPEAEDTIARAKIKIDELEDEASGTEASNSEVSDNESELDRVSLDTGRSVSVKSESKRSFSGKSESRRSLSVRSSVLSTVSKSTVMSYHSTYDAFSDDEDAQKNAQKEGKETEGFFRRSMSSCARRVKHMLGFSAAETIKEIAETTMTEESVSHTKLDEGGKEGTVNGSVGLPSTSTARSKSANGLTERGLQKSVSQVVSALNLLGTEGESSGSCAAQVKLELKAESVSQCATSVQNSFQVPTVSFVGA</sequence>
<feature type="transmembrane region" description="Helical" evidence="2">
    <location>
        <begin position="31"/>
        <end position="52"/>
    </location>
</feature>
<proteinExistence type="predicted"/>
<evidence type="ECO:0000313" key="3">
    <source>
        <dbReference type="EMBL" id="CAH0389326.1"/>
    </source>
</evidence>
<evidence type="ECO:0000313" key="4">
    <source>
        <dbReference type="Proteomes" id="UP001152759"/>
    </source>
</evidence>
<name>A0A9P0ADD6_BEMTA</name>
<dbReference type="PANTHER" id="PTHR15949:SF3">
    <property type="entry name" value="TESTIS-EXPRESSED PROTEIN 264"/>
    <property type="match status" value="1"/>
</dbReference>